<dbReference type="InterPro" id="IPR050901">
    <property type="entry name" value="BP-dep_ABC_trans_perm"/>
</dbReference>
<feature type="transmembrane region" description="Helical" evidence="7">
    <location>
        <begin position="245"/>
        <end position="266"/>
    </location>
</feature>
<evidence type="ECO:0000256" key="6">
    <source>
        <dbReference type="ARBA" id="ARBA00023136"/>
    </source>
</evidence>
<keyword evidence="10" id="KW-1185">Reference proteome</keyword>
<feature type="transmembrane region" description="Helical" evidence="7">
    <location>
        <begin position="12"/>
        <end position="34"/>
    </location>
</feature>
<dbReference type="RefSeq" id="WP_227308119.1">
    <property type="nucleotide sequence ID" value="NZ_JAESVA010000004.1"/>
</dbReference>
<sequence length="281" mass="30902">MAMVGAQDRFTLTARYGVLIAFSAFCLFPFLWMLDTAFKPIDEVLSTTPSFLIRHPTLVNFATVLLHSPFLIYLRNSIIVSGFSTLVTMVSSTFCAYVLSRWPRQSPVRVVAGALLASQMIPGVLLLVPLYMTMRDLGLLSTYLSLIIVYCTFMVPLAVFMLRSFFDALPVELEEAAELDGCSRPAFLIRILLPLSVPGLLATGLFGFVTAWNEFMFGYVLINDDAHRTLTPGIMLFRGAHSTDWGSLMAASVLTILPVAVSFLYLQRFLSGGLSVGAVKG</sequence>
<feature type="transmembrane region" description="Helical" evidence="7">
    <location>
        <begin position="111"/>
        <end position="131"/>
    </location>
</feature>
<dbReference type="Proteomes" id="UP000721844">
    <property type="component" value="Unassembled WGS sequence"/>
</dbReference>
<comment type="subcellular location">
    <subcellularLocation>
        <location evidence="1 7">Cell membrane</location>
        <topology evidence="1 7">Multi-pass membrane protein</topology>
    </subcellularLocation>
</comment>
<evidence type="ECO:0000259" key="8">
    <source>
        <dbReference type="PROSITE" id="PS50928"/>
    </source>
</evidence>
<evidence type="ECO:0000256" key="2">
    <source>
        <dbReference type="ARBA" id="ARBA00022448"/>
    </source>
</evidence>
<keyword evidence="4 7" id="KW-0812">Transmembrane</keyword>
<dbReference type="SUPFAM" id="SSF161098">
    <property type="entry name" value="MetI-like"/>
    <property type="match status" value="1"/>
</dbReference>
<dbReference type="Pfam" id="PF00528">
    <property type="entry name" value="BPD_transp_1"/>
    <property type="match status" value="1"/>
</dbReference>
<dbReference type="GO" id="GO:0055085">
    <property type="term" value="P:transmembrane transport"/>
    <property type="evidence" value="ECO:0007669"/>
    <property type="project" value="InterPro"/>
</dbReference>
<keyword evidence="2 7" id="KW-0813">Transport</keyword>
<reference evidence="9 10" key="1">
    <citation type="journal article" date="2021" name="Microorganisms">
        <title>Acidisoma silvae sp. nov. and Acidisomacellulosilytica sp. nov., Two Acidophilic Bacteria Isolated from Decaying Wood, Hydrolyzing Cellulose and Producing Poly-3-hydroxybutyrate.</title>
        <authorList>
            <person name="Mieszkin S."/>
            <person name="Pouder E."/>
            <person name="Uroz S."/>
            <person name="Simon-Colin C."/>
            <person name="Alain K."/>
        </authorList>
    </citation>
    <scope>NUCLEOTIDE SEQUENCE [LARGE SCALE GENOMIC DNA]</scope>
    <source>
        <strain evidence="9 10">HW T5.17</strain>
    </source>
</reference>
<dbReference type="EMBL" id="JAESVA010000004">
    <property type="protein sequence ID" value="MCB8881448.1"/>
    <property type="molecule type" value="Genomic_DNA"/>
</dbReference>
<evidence type="ECO:0000313" key="10">
    <source>
        <dbReference type="Proteomes" id="UP000721844"/>
    </source>
</evidence>
<dbReference type="AlphaFoldDB" id="A0A964E4Z0"/>
<feature type="transmembrane region" description="Helical" evidence="7">
    <location>
        <begin position="78"/>
        <end position="99"/>
    </location>
</feature>
<evidence type="ECO:0000313" key="9">
    <source>
        <dbReference type="EMBL" id="MCB8881448.1"/>
    </source>
</evidence>
<dbReference type="InterPro" id="IPR035906">
    <property type="entry name" value="MetI-like_sf"/>
</dbReference>
<keyword evidence="3" id="KW-1003">Cell membrane</keyword>
<comment type="similarity">
    <text evidence="7">Belongs to the binding-protein-dependent transport system permease family.</text>
</comment>
<evidence type="ECO:0000256" key="7">
    <source>
        <dbReference type="RuleBase" id="RU363032"/>
    </source>
</evidence>
<evidence type="ECO:0000256" key="3">
    <source>
        <dbReference type="ARBA" id="ARBA00022475"/>
    </source>
</evidence>
<name>A0A964E4Z0_9PROT</name>
<dbReference type="PANTHER" id="PTHR32243:SF18">
    <property type="entry name" value="INNER MEMBRANE ABC TRANSPORTER PERMEASE PROTEIN YCJP"/>
    <property type="match status" value="1"/>
</dbReference>
<evidence type="ECO:0000256" key="1">
    <source>
        <dbReference type="ARBA" id="ARBA00004651"/>
    </source>
</evidence>
<dbReference type="InterPro" id="IPR000515">
    <property type="entry name" value="MetI-like"/>
</dbReference>
<dbReference type="CDD" id="cd06261">
    <property type="entry name" value="TM_PBP2"/>
    <property type="match status" value="1"/>
</dbReference>
<dbReference type="PROSITE" id="PS50928">
    <property type="entry name" value="ABC_TM1"/>
    <property type="match status" value="1"/>
</dbReference>
<protein>
    <submittedName>
        <fullName evidence="9">Carbohydrate ABC transporter permease</fullName>
    </submittedName>
</protein>
<dbReference type="Gene3D" id="1.10.3720.10">
    <property type="entry name" value="MetI-like"/>
    <property type="match status" value="1"/>
</dbReference>
<dbReference type="PANTHER" id="PTHR32243">
    <property type="entry name" value="MALTOSE TRANSPORT SYSTEM PERMEASE-RELATED"/>
    <property type="match status" value="1"/>
</dbReference>
<gene>
    <name evidence="9" type="ORF">ACELLULO517_14455</name>
</gene>
<comment type="caution">
    <text evidence="9">The sequence shown here is derived from an EMBL/GenBank/DDBJ whole genome shotgun (WGS) entry which is preliminary data.</text>
</comment>
<feature type="transmembrane region" description="Helical" evidence="7">
    <location>
        <begin position="187"/>
        <end position="212"/>
    </location>
</feature>
<feature type="domain" description="ABC transmembrane type-1" evidence="8">
    <location>
        <begin position="74"/>
        <end position="266"/>
    </location>
</feature>
<evidence type="ECO:0000256" key="4">
    <source>
        <dbReference type="ARBA" id="ARBA00022692"/>
    </source>
</evidence>
<accession>A0A964E4Z0</accession>
<evidence type="ECO:0000256" key="5">
    <source>
        <dbReference type="ARBA" id="ARBA00022989"/>
    </source>
</evidence>
<organism evidence="9 10">
    <name type="scientific">Acidisoma cellulosilyticum</name>
    <dbReference type="NCBI Taxonomy" id="2802395"/>
    <lineage>
        <taxon>Bacteria</taxon>
        <taxon>Pseudomonadati</taxon>
        <taxon>Pseudomonadota</taxon>
        <taxon>Alphaproteobacteria</taxon>
        <taxon>Acetobacterales</taxon>
        <taxon>Acidocellaceae</taxon>
        <taxon>Acidisoma</taxon>
    </lineage>
</organism>
<feature type="transmembrane region" description="Helical" evidence="7">
    <location>
        <begin position="143"/>
        <end position="166"/>
    </location>
</feature>
<keyword evidence="6 7" id="KW-0472">Membrane</keyword>
<keyword evidence="5 7" id="KW-1133">Transmembrane helix</keyword>
<dbReference type="GO" id="GO:0005886">
    <property type="term" value="C:plasma membrane"/>
    <property type="evidence" value="ECO:0007669"/>
    <property type="project" value="UniProtKB-SubCell"/>
</dbReference>
<proteinExistence type="inferred from homology"/>